<organism evidence="1">
    <name type="scientific">Arundo donax</name>
    <name type="common">Giant reed</name>
    <name type="synonym">Donax arundinaceus</name>
    <dbReference type="NCBI Taxonomy" id="35708"/>
    <lineage>
        <taxon>Eukaryota</taxon>
        <taxon>Viridiplantae</taxon>
        <taxon>Streptophyta</taxon>
        <taxon>Embryophyta</taxon>
        <taxon>Tracheophyta</taxon>
        <taxon>Spermatophyta</taxon>
        <taxon>Magnoliopsida</taxon>
        <taxon>Liliopsida</taxon>
        <taxon>Poales</taxon>
        <taxon>Poaceae</taxon>
        <taxon>PACMAD clade</taxon>
        <taxon>Arundinoideae</taxon>
        <taxon>Arundineae</taxon>
        <taxon>Arundo</taxon>
    </lineage>
</organism>
<reference evidence="1" key="2">
    <citation type="journal article" date="2015" name="Data Brief">
        <title>Shoot transcriptome of the giant reed, Arundo donax.</title>
        <authorList>
            <person name="Barrero R.A."/>
            <person name="Guerrero F.D."/>
            <person name="Moolhuijzen P."/>
            <person name="Goolsby J.A."/>
            <person name="Tidwell J."/>
            <person name="Bellgard S.E."/>
            <person name="Bellgard M.I."/>
        </authorList>
    </citation>
    <scope>NUCLEOTIDE SEQUENCE</scope>
    <source>
        <tissue evidence="1">Shoot tissue taken approximately 20 cm above the soil surface</tissue>
    </source>
</reference>
<accession>A0A0A9HDF6</accession>
<dbReference type="EMBL" id="GBRH01163114">
    <property type="protein sequence ID" value="JAE34782.1"/>
    <property type="molecule type" value="Transcribed_RNA"/>
</dbReference>
<protein>
    <submittedName>
        <fullName evidence="1">Uncharacterized protein</fullName>
    </submittedName>
</protein>
<name>A0A0A9HDF6_ARUDO</name>
<reference evidence="1" key="1">
    <citation type="submission" date="2014-09" db="EMBL/GenBank/DDBJ databases">
        <authorList>
            <person name="Magalhaes I.L.F."/>
            <person name="Oliveira U."/>
            <person name="Santos F.R."/>
            <person name="Vidigal T.H.D.A."/>
            <person name="Brescovit A.D."/>
            <person name="Santos A.J."/>
        </authorList>
    </citation>
    <scope>NUCLEOTIDE SEQUENCE</scope>
    <source>
        <tissue evidence="1">Shoot tissue taken approximately 20 cm above the soil surface</tissue>
    </source>
</reference>
<proteinExistence type="predicted"/>
<sequence length="52" mass="5664">MCAASGGGGGGGGALRRVRARKRCGEAEVRCGWRHGLREGKKKREQQRRNVN</sequence>
<dbReference type="AlphaFoldDB" id="A0A0A9HDF6"/>
<evidence type="ECO:0000313" key="1">
    <source>
        <dbReference type="EMBL" id="JAE34782.1"/>
    </source>
</evidence>